<organism evidence="8 9">
    <name type="scientific">Fulvimarina uroteuthidis</name>
    <dbReference type="NCBI Taxonomy" id="3098149"/>
    <lineage>
        <taxon>Bacteria</taxon>
        <taxon>Pseudomonadati</taxon>
        <taxon>Pseudomonadota</taxon>
        <taxon>Alphaproteobacteria</taxon>
        <taxon>Hyphomicrobiales</taxon>
        <taxon>Aurantimonadaceae</taxon>
        <taxon>Fulvimarina</taxon>
    </lineage>
</organism>
<name>A0ABU5I394_9HYPH</name>
<keyword evidence="4 7" id="KW-1133">Transmembrane helix</keyword>
<sequence length="393" mass="42875">MADRSTPFWRQVYFWCAAAMAFVLIIWIFSSILLPFVLGMVIAYLLDPVADWFERRGLSRLMATTLILVLFVVTFVATILIIAPVISSQVVNLAQRMPDYLDKLQGFAIAARSGPLAFLFTSDESTLEQDFAKVVSDSTTFLTTFLTSIWSSSLAVVNFVSLFVVTPVVAFYLLLDWDRMVETVDSWLPRQHQDEVRRIAHDIDRSVAGFVRGQGSVCLILGTFYAVGLTLIGLNFGLLIGLFAGLISFIPYIGSLLGLVISLGVALVQFWPDWPWIVAAAAVFFVGQFFEGNILQPKLVGASVGLHPVWLMFALFAFGALFGFVGLLIAVPAAAAVGVLARFGITKYLDSEMYHGPATGLAPPRNLDLVKRAEGPSGDSAAGSVSRIDGRDL</sequence>
<feature type="transmembrane region" description="Helical" evidence="7">
    <location>
        <begin position="66"/>
        <end position="87"/>
    </location>
</feature>
<comment type="caution">
    <text evidence="8">The sequence shown here is derived from an EMBL/GenBank/DDBJ whole genome shotgun (WGS) entry which is preliminary data.</text>
</comment>
<comment type="subcellular location">
    <subcellularLocation>
        <location evidence="1">Membrane</location>
        <topology evidence="1">Multi-pass membrane protein</topology>
    </subcellularLocation>
</comment>
<gene>
    <name evidence="8" type="ORF">U0C82_11920</name>
</gene>
<keyword evidence="9" id="KW-1185">Reference proteome</keyword>
<evidence type="ECO:0000313" key="9">
    <source>
        <dbReference type="Proteomes" id="UP001294412"/>
    </source>
</evidence>
<accession>A0ABU5I394</accession>
<evidence type="ECO:0000256" key="1">
    <source>
        <dbReference type="ARBA" id="ARBA00004141"/>
    </source>
</evidence>
<dbReference type="EMBL" id="JAXLPB010000003">
    <property type="protein sequence ID" value="MDY8109846.1"/>
    <property type="molecule type" value="Genomic_DNA"/>
</dbReference>
<protein>
    <submittedName>
        <fullName evidence="8">AI-2E family transporter</fullName>
    </submittedName>
</protein>
<evidence type="ECO:0000256" key="7">
    <source>
        <dbReference type="SAM" id="Phobius"/>
    </source>
</evidence>
<evidence type="ECO:0000256" key="4">
    <source>
        <dbReference type="ARBA" id="ARBA00022989"/>
    </source>
</evidence>
<dbReference type="PANTHER" id="PTHR21716:SF64">
    <property type="entry name" value="AI-2 TRANSPORT PROTEIN TQSA"/>
    <property type="match status" value="1"/>
</dbReference>
<dbReference type="Pfam" id="PF01594">
    <property type="entry name" value="AI-2E_transport"/>
    <property type="match status" value="1"/>
</dbReference>
<feature type="transmembrane region" description="Helical" evidence="7">
    <location>
        <begin position="274"/>
        <end position="290"/>
    </location>
</feature>
<dbReference type="Proteomes" id="UP001294412">
    <property type="component" value="Unassembled WGS sequence"/>
</dbReference>
<evidence type="ECO:0000256" key="3">
    <source>
        <dbReference type="ARBA" id="ARBA00022692"/>
    </source>
</evidence>
<evidence type="ECO:0000256" key="6">
    <source>
        <dbReference type="SAM" id="MobiDB-lite"/>
    </source>
</evidence>
<feature type="transmembrane region" description="Helical" evidence="7">
    <location>
        <begin position="149"/>
        <end position="175"/>
    </location>
</feature>
<proteinExistence type="inferred from homology"/>
<dbReference type="RefSeq" id="WP_322187335.1">
    <property type="nucleotide sequence ID" value="NZ_JAXLPB010000003.1"/>
</dbReference>
<comment type="similarity">
    <text evidence="2">Belongs to the autoinducer-2 exporter (AI-2E) (TC 2.A.86) family.</text>
</comment>
<evidence type="ECO:0000256" key="5">
    <source>
        <dbReference type="ARBA" id="ARBA00023136"/>
    </source>
</evidence>
<evidence type="ECO:0000256" key="2">
    <source>
        <dbReference type="ARBA" id="ARBA00009773"/>
    </source>
</evidence>
<feature type="transmembrane region" description="Helical" evidence="7">
    <location>
        <begin position="217"/>
        <end position="243"/>
    </location>
</feature>
<feature type="transmembrane region" description="Helical" evidence="7">
    <location>
        <begin position="249"/>
        <end position="267"/>
    </location>
</feature>
<keyword evidence="5 7" id="KW-0472">Membrane</keyword>
<dbReference type="PANTHER" id="PTHR21716">
    <property type="entry name" value="TRANSMEMBRANE PROTEIN"/>
    <property type="match status" value="1"/>
</dbReference>
<evidence type="ECO:0000313" key="8">
    <source>
        <dbReference type="EMBL" id="MDY8109846.1"/>
    </source>
</evidence>
<feature type="transmembrane region" description="Helical" evidence="7">
    <location>
        <begin position="12"/>
        <end position="45"/>
    </location>
</feature>
<feature type="region of interest" description="Disordered" evidence="6">
    <location>
        <begin position="374"/>
        <end position="393"/>
    </location>
</feature>
<keyword evidence="3 7" id="KW-0812">Transmembrane</keyword>
<feature type="transmembrane region" description="Helical" evidence="7">
    <location>
        <begin position="310"/>
        <end position="343"/>
    </location>
</feature>
<dbReference type="InterPro" id="IPR002549">
    <property type="entry name" value="AI-2E-like"/>
</dbReference>
<reference evidence="8 9" key="1">
    <citation type="submission" date="2023-12" db="EMBL/GenBank/DDBJ databases">
        <title>Description of Novel Strain Fulvimarina sp. 2208YS6-2-32 isolated from Uroteuthis (Photololigo) edulis.</title>
        <authorList>
            <person name="Park J.-S."/>
        </authorList>
    </citation>
    <scope>NUCLEOTIDE SEQUENCE [LARGE SCALE GENOMIC DNA]</scope>
    <source>
        <strain evidence="8 9">2208YS6-2-32</strain>
    </source>
</reference>